<dbReference type="AlphaFoldDB" id="A0A9P5SCM3"/>
<gene>
    <name evidence="3" type="ORF">BG006_011285</name>
</gene>
<dbReference type="PROSITE" id="PS50181">
    <property type="entry name" value="FBOX"/>
    <property type="match status" value="1"/>
</dbReference>
<dbReference type="SUPFAM" id="SSF81383">
    <property type="entry name" value="F-box domain"/>
    <property type="match status" value="1"/>
</dbReference>
<dbReference type="InterPro" id="IPR036047">
    <property type="entry name" value="F-box-like_dom_sf"/>
</dbReference>
<dbReference type="EMBL" id="JAAAUY010000959">
    <property type="protein sequence ID" value="KAF9325205.1"/>
    <property type="molecule type" value="Genomic_DNA"/>
</dbReference>
<organism evidence="3 4">
    <name type="scientific">Podila minutissima</name>
    <dbReference type="NCBI Taxonomy" id="64525"/>
    <lineage>
        <taxon>Eukaryota</taxon>
        <taxon>Fungi</taxon>
        <taxon>Fungi incertae sedis</taxon>
        <taxon>Mucoromycota</taxon>
        <taxon>Mortierellomycotina</taxon>
        <taxon>Mortierellomycetes</taxon>
        <taxon>Mortierellales</taxon>
        <taxon>Mortierellaceae</taxon>
        <taxon>Podila</taxon>
    </lineage>
</organism>
<comment type="caution">
    <text evidence="3">The sequence shown here is derived from an EMBL/GenBank/DDBJ whole genome shotgun (WGS) entry which is preliminary data.</text>
</comment>
<evidence type="ECO:0000256" key="1">
    <source>
        <dbReference type="SAM" id="MobiDB-lite"/>
    </source>
</evidence>
<reference evidence="3" key="1">
    <citation type="journal article" date="2020" name="Fungal Divers.">
        <title>Resolving the Mortierellaceae phylogeny through synthesis of multi-gene phylogenetics and phylogenomics.</title>
        <authorList>
            <person name="Vandepol N."/>
            <person name="Liber J."/>
            <person name="Desiro A."/>
            <person name="Na H."/>
            <person name="Kennedy M."/>
            <person name="Barry K."/>
            <person name="Grigoriev I.V."/>
            <person name="Miller A.N."/>
            <person name="O'Donnell K."/>
            <person name="Stajich J.E."/>
            <person name="Bonito G."/>
        </authorList>
    </citation>
    <scope>NUCLEOTIDE SEQUENCE</scope>
    <source>
        <strain evidence="3">NVP1</strain>
    </source>
</reference>
<feature type="domain" description="F-box" evidence="2">
    <location>
        <begin position="180"/>
        <end position="226"/>
    </location>
</feature>
<dbReference type="Proteomes" id="UP000696485">
    <property type="component" value="Unassembled WGS sequence"/>
</dbReference>
<dbReference type="InterPro" id="IPR015943">
    <property type="entry name" value="WD40/YVTN_repeat-like_dom_sf"/>
</dbReference>
<feature type="compositionally biased region" description="Polar residues" evidence="1">
    <location>
        <begin position="165"/>
        <end position="174"/>
    </location>
</feature>
<protein>
    <recommendedName>
        <fullName evidence="2">F-box domain-containing protein</fullName>
    </recommendedName>
</protein>
<sequence length="655" mass="74234">MTTRQESEGDGKVARSYSLASAPLRLLSHSFHSTANTHSPPPSGSTSTVSHSGCDPTPPRHHELATSVSSAFDLKTETTIATNNCDNTFHATTPTTLPQPLPQPQHHALQLDPRREARESKRQAQQLFDSDISSHEDISGRLSKAIKLETSPCSPEQETVESPDRTQSPTSSLQSAEAQRLERLLLPYDIRYSIFGQLSLQDIYNLQLSCKLLYWATSDQSIWKRIALQLIQGEFYFDIPRTLPANIPNWKYFCKRHSLRQQNWRLGQVQDVITLDDNYQKLTTLQIMAPFVLTGCDDGRVHLWNINTRTLLHCFQVKGEITWVEYLQEEQIVAGLGYDIEEMRSEIRLFSTETGEQIGLYEENFWDLAICAINDKYLVASDGEGRYTAWDWRSGAKISQFKVEDETSTTEALYLVQDTILELHYDGIIRLFSITGECFGRFTLDNILPNHQVSFCWLHNDLSIVVWESSNTMAHVRLPLLQSKDANGQPNTSLQRHITQEEWDAQGAEVYWRHQLTHTCNFAAMGGGRFQMLYVQIFENLMDQVPIRVHSLRPSRPISSLSTTSAASVGSANGRFTGDEMALLSVEEESYEWHHGEYVTAHSSNPELEKIIQGLRPSRIDCDPEYIVVGLVQGGVRLLQFAPVDDELLDKEGEI</sequence>
<evidence type="ECO:0000259" key="2">
    <source>
        <dbReference type="PROSITE" id="PS50181"/>
    </source>
</evidence>
<keyword evidence="4" id="KW-1185">Reference proteome</keyword>
<feature type="region of interest" description="Disordered" evidence="1">
    <location>
        <begin position="30"/>
        <end position="63"/>
    </location>
</feature>
<feature type="compositionally biased region" description="Low complexity" evidence="1">
    <location>
        <begin position="44"/>
        <end position="53"/>
    </location>
</feature>
<evidence type="ECO:0000313" key="3">
    <source>
        <dbReference type="EMBL" id="KAF9325205.1"/>
    </source>
</evidence>
<dbReference type="Gene3D" id="2.130.10.10">
    <property type="entry name" value="YVTN repeat-like/Quinoprotein amine dehydrogenase"/>
    <property type="match status" value="1"/>
</dbReference>
<accession>A0A9P5SCM3</accession>
<dbReference type="Gene3D" id="1.20.1280.50">
    <property type="match status" value="1"/>
</dbReference>
<dbReference type="SUPFAM" id="SSF50978">
    <property type="entry name" value="WD40 repeat-like"/>
    <property type="match status" value="1"/>
</dbReference>
<evidence type="ECO:0000313" key="4">
    <source>
        <dbReference type="Proteomes" id="UP000696485"/>
    </source>
</evidence>
<dbReference type="InterPro" id="IPR001810">
    <property type="entry name" value="F-box_dom"/>
</dbReference>
<dbReference type="InterPro" id="IPR036322">
    <property type="entry name" value="WD40_repeat_dom_sf"/>
</dbReference>
<dbReference type="Pfam" id="PF12937">
    <property type="entry name" value="F-box-like"/>
    <property type="match status" value="1"/>
</dbReference>
<feature type="region of interest" description="Disordered" evidence="1">
    <location>
        <begin position="149"/>
        <end position="174"/>
    </location>
</feature>
<feature type="compositionally biased region" description="Basic and acidic residues" evidence="1">
    <location>
        <begin position="112"/>
        <end position="122"/>
    </location>
</feature>
<proteinExistence type="predicted"/>
<feature type="region of interest" description="Disordered" evidence="1">
    <location>
        <begin position="85"/>
        <end position="133"/>
    </location>
</feature>
<name>A0A9P5SCM3_9FUNG</name>